<dbReference type="SMART" id="SM00320">
    <property type="entry name" value="WD40"/>
    <property type="match status" value="6"/>
</dbReference>
<keyword evidence="1" id="KW-0853">WD repeat</keyword>
<dbReference type="Proteomes" id="UP000694886">
    <property type="component" value="Chromosome 6"/>
</dbReference>
<name>A0AB32V1E3_THECC</name>
<dbReference type="InterPro" id="IPR001680">
    <property type="entry name" value="WD40_rpt"/>
</dbReference>
<dbReference type="RefSeq" id="XP_007025326.2">
    <property type="nucleotide sequence ID" value="XM_007025264.2"/>
</dbReference>
<dbReference type="PROSITE" id="PS50294">
    <property type="entry name" value="WD_REPEATS_REGION"/>
    <property type="match status" value="1"/>
</dbReference>
<dbReference type="SUPFAM" id="SSF50978">
    <property type="entry name" value="WD40 repeat-like"/>
    <property type="match status" value="1"/>
</dbReference>
<accession>A0AB32V1E3</accession>
<evidence type="ECO:0000313" key="3">
    <source>
        <dbReference type="RefSeq" id="XP_007025326.2"/>
    </source>
</evidence>
<dbReference type="Gene3D" id="2.130.10.10">
    <property type="entry name" value="YVTN repeat-like/Quinoprotein amine dehydrogenase"/>
    <property type="match status" value="2"/>
</dbReference>
<sequence>MTEARRLKGHKATATCCISSRDRPGLVATSAEDGCVCWFDMRCKDVQFVMEVSNEPISSLCFNSGNENVIYVSTGKEVKCFDVHMLSENSWKPLESYNYNKEEINQVTCNSKSSFLASADDGGEIKIIDIRQQCVFKTLRNGHTNICSSVQFIPWRPWEVITGGLDIKLITWDFSKGRPSKIVDLGLPDMSSASEAGQCFNPAFVHSIKVPDVDMLDKLGKICVVARGDGVIDVIDMESELASIRPKSSTKSRTGIHSASKCSLPAEGGVADEYGRKWFHLDYSIGGHTAAASCVAFSLFGERGKFLVSGGNDKLVKVWDCSRCLDPGQTGNNELLHLNINLSKKVNWLCTTPAESDNLVVCDTTKVVKVYTVS</sequence>
<dbReference type="Pfam" id="PF00400">
    <property type="entry name" value="WD40"/>
    <property type="match status" value="2"/>
</dbReference>
<gene>
    <name evidence="3" type="primary">LOC18596652</name>
</gene>
<evidence type="ECO:0000313" key="2">
    <source>
        <dbReference type="Proteomes" id="UP000694886"/>
    </source>
</evidence>
<dbReference type="InterPro" id="IPR015943">
    <property type="entry name" value="WD40/YVTN_repeat-like_dom_sf"/>
</dbReference>
<dbReference type="PANTHER" id="PTHR45296">
    <property type="entry name" value="TRANSDUCIN/WD40 REPEAT-LIKE SUPERFAMILY PROTEIN"/>
    <property type="match status" value="1"/>
</dbReference>
<dbReference type="AlphaFoldDB" id="A0AB32V1E3"/>
<dbReference type="PANTHER" id="PTHR45296:SF1">
    <property type="entry name" value="TRANSDUCIN_WD40 REPEAT-LIKE SUPERFAMILY PROTEIN"/>
    <property type="match status" value="1"/>
</dbReference>
<dbReference type="KEGG" id="tcc:18596652"/>
<feature type="repeat" description="WD" evidence="1">
    <location>
        <begin position="285"/>
        <end position="320"/>
    </location>
</feature>
<protein>
    <submittedName>
        <fullName evidence="3">WD repeat-containing protein 53</fullName>
    </submittedName>
</protein>
<organism evidence="2 3">
    <name type="scientific">Theobroma cacao</name>
    <name type="common">Cacao</name>
    <name type="synonym">Cocoa</name>
    <dbReference type="NCBI Taxonomy" id="3641"/>
    <lineage>
        <taxon>Eukaryota</taxon>
        <taxon>Viridiplantae</taxon>
        <taxon>Streptophyta</taxon>
        <taxon>Embryophyta</taxon>
        <taxon>Tracheophyta</taxon>
        <taxon>Spermatophyta</taxon>
        <taxon>Magnoliopsida</taxon>
        <taxon>eudicotyledons</taxon>
        <taxon>Gunneridae</taxon>
        <taxon>Pentapetalae</taxon>
        <taxon>rosids</taxon>
        <taxon>malvids</taxon>
        <taxon>Malvales</taxon>
        <taxon>Malvaceae</taxon>
        <taxon>Byttnerioideae</taxon>
        <taxon>Theobroma</taxon>
    </lineage>
</organism>
<reference evidence="3" key="2">
    <citation type="submission" date="2025-08" db="UniProtKB">
        <authorList>
            <consortium name="RefSeq"/>
        </authorList>
    </citation>
    <scope>IDENTIFICATION</scope>
</reference>
<dbReference type="Gramene" id="Tc06v2_t013700.1">
    <property type="protein sequence ID" value="Tc06v2_p013700.1"/>
    <property type="gene ID" value="Tc06v2_g013700"/>
</dbReference>
<dbReference type="InterPro" id="IPR036322">
    <property type="entry name" value="WD40_repeat_dom_sf"/>
</dbReference>
<evidence type="ECO:0000256" key="1">
    <source>
        <dbReference type="PROSITE-ProRule" id="PRU00221"/>
    </source>
</evidence>
<reference evidence="2" key="1">
    <citation type="journal article" date="1997" name="Nucleic Acids Res.">
        <title>tRNAscan-SE: a program for improved detection of transfer RNA genes in genomic sequence.</title>
        <authorList>
            <person name="Lowe T.M."/>
            <person name="Eddy S.R."/>
        </authorList>
    </citation>
    <scope>NUCLEOTIDE SEQUENCE [LARGE SCALE GENOMIC DNA]</scope>
    <source>
        <strain evidence="2">r\B97-61/B2</strain>
    </source>
</reference>
<proteinExistence type="predicted"/>
<dbReference type="GeneID" id="18596652"/>
<dbReference type="PROSITE" id="PS50082">
    <property type="entry name" value="WD_REPEATS_2"/>
    <property type="match status" value="1"/>
</dbReference>